<comment type="caution">
    <text evidence="4">The sequence shown here is derived from an EMBL/GenBank/DDBJ whole genome shotgun (WGS) entry which is preliminary data.</text>
</comment>
<reference evidence="5" key="1">
    <citation type="submission" date="2017-06" db="EMBL/GenBank/DDBJ databases">
        <title>Genome analysis of Fimbriiglobus ruber SP5, the first member of the order Planctomycetales with confirmed chitinolytic capability.</title>
        <authorList>
            <person name="Ravin N.V."/>
            <person name="Rakitin A.L."/>
            <person name="Ivanova A.A."/>
            <person name="Beletsky A.V."/>
            <person name="Kulichevskaya I.S."/>
            <person name="Mardanov A.V."/>
            <person name="Dedysh S.N."/>
        </authorList>
    </citation>
    <scope>NUCLEOTIDE SEQUENCE [LARGE SCALE GENOMIC DNA]</scope>
    <source>
        <strain evidence="5">SP5</strain>
    </source>
</reference>
<keyword evidence="5" id="KW-1185">Reference proteome</keyword>
<sequence length="346" mass="36442">MPVVKRAGKTENRLRKVWSTAIPDHCAALAWAPDGTALAGAAVSGPITIFDAPTGKARLELSGHGFGTVALDWHPAAPRLASVGQDGKARVWDTTTGAEVLSLAGGAGWVERVAWSMDGTTLATAAGKKVRLWDAAGAQLREYAGHGGTVSDLAWRPGANVLAVAAYGGVSLYESSNPEPVRKFEWKGAPLKLAWSPDGKILAHGNQDATVHFWYADPGEMLQMHGFPSKVRELSWDQSSRFLANGGGPAVCVWDCGGKGPEGTKPQILVESEAPLAAIAWQRRGFLIAAGSVDGWVRLWQPANKKTPLIGSDQVRETAAVVAWSPDDKLLVVGAGSGAVTAYRVV</sequence>
<dbReference type="SMART" id="SM00320">
    <property type="entry name" value="WD40"/>
    <property type="match status" value="8"/>
</dbReference>
<dbReference type="InterPro" id="IPR015943">
    <property type="entry name" value="WD40/YVTN_repeat-like_dom_sf"/>
</dbReference>
<keyword evidence="1 3" id="KW-0853">WD repeat</keyword>
<evidence type="ECO:0000256" key="3">
    <source>
        <dbReference type="PROSITE-ProRule" id="PRU00221"/>
    </source>
</evidence>
<dbReference type="InterPro" id="IPR001680">
    <property type="entry name" value="WD40_rpt"/>
</dbReference>
<feature type="repeat" description="WD" evidence="3">
    <location>
        <begin position="269"/>
        <end position="301"/>
    </location>
</feature>
<gene>
    <name evidence="4" type="ORF">FRUB_03162</name>
</gene>
<name>A0A225DR45_9BACT</name>
<evidence type="ECO:0000256" key="2">
    <source>
        <dbReference type="ARBA" id="ARBA00022737"/>
    </source>
</evidence>
<dbReference type="Proteomes" id="UP000214646">
    <property type="component" value="Unassembled WGS sequence"/>
</dbReference>
<evidence type="ECO:0000256" key="1">
    <source>
        <dbReference type="ARBA" id="ARBA00022574"/>
    </source>
</evidence>
<dbReference type="EMBL" id="NIDE01000004">
    <property type="protein sequence ID" value="OWK43563.1"/>
    <property type="molecule type" value="Genomic_DNA"/>
</dbReference>
<organism evidence="4 5">
    <name type="scientific">Fimbriiglobus ruber</name>
    <dbReference type="NCBI Taxonomy" id="1908690"/>
    <lineage>
        <taxon>Bacteria</taxon>
        <taxon>Pseudomonadati</taxon>
        <taxon>Planctomycetota</taxon>
        <taxon>Planctomycetia</taxon>
        <taxon>Gemmatales</taxon>
        <taxon>Gemmataceae</taxon>
        <taxon>Fimbriiglobus</taxon>
    </lineage>
</organism>
<dbReference type="PROSITE" id="PS50294">
    <property type="entry name" value="WD_REPEATS_REGION"/>
    <property type="match status" value="1"/>
</dbReference>
<feature type="repeat" description="WD" evidence="3">
    <location>
        <begin position="61"/>
        <end position="102"/>
    </location>
</feature>
<accession>A0A225DR45</accession>
<dbReference type="AlphaFoldDB" id="A0A225DR45"/>
<feature type="repeat" description="WD" evidence="3">
    <location>
        <begin position="193"/>
        <end position="224"/>
    </location>
</feature>
<dbReference type="OrthoDB" id="134501at2"/>
<dbReference type="PANTHER" id="PTHR19848:SF8">
    <property type="entry name" value="F-BOX AND WD REPEAT DOMAIN CONTAINING 7"/>
    <property type="match status" value="1"/>
</dbReference>
<dbReference type="PANTHER" id="PTHR19848">
    <property type="entry name" value="WD40 REPEAT PROTEIN"/>
    <property type="match status" value="1"/>
</dbReference>
<dbReference type="Gene3D" id="2.130.10.10">
    <property type="entry name" value="YVTN repeat-like/Quinoprotein amine dehydrogenase"/>
    <property type="match status" value="2"/>
</dbReference>
<evidence type="ECO:0000313" key="5">
    <source>
        <dbReference type="Proteomes" id="UP000214646"/>
    </source>
</evidence>
<dbReference type="InterPro" id="IPR019775">
    <property type="entry name" value="WD40_repeat_CS"/>
</dbReference>
<dbReference type="PROSITE" id="PS50082">
    <property type="entry name" value="WD_REPEATS_2"/>
    <property type="match status" value="3"/>
</dbReference>
<dbReference type="PROSITE" id="PS00678">
    <property type="entry name" value="WD_REPEATS_1"/>
    <property type="match status" value="1"/>
</dbReference>
<proteinExistence type="predicted"/>
<keyword evidence="2" id="KW-0677">Repeat</keyword>
<evidence type="ECO:0000313" key="4">
    <source>
        <dbReference type="EMBL" id="OWK43563.1"/>
    </source>
</evidence>
<dbReference type="SUPFAM" id="SSF50978">
    <property type="entry name" value="WD40 repeat-like"/>
    <property type="match status" value="1"/>
</dbReference>
<dbReference type="InterPro" id="IPR036322">
    <property type="entry name" value="WD40_repeat_dom_sf"/>
</dbReference>
<protein>
    <submittedName>
        <fullName evidence="4">High-affnity carbon uptake protein Hat/HatR</fullName>
    </submittedName>
</protein>
<dbReference type="RefSeq" id="WP_088254384.1">
    <property type="nucleotide sequence ID" value="NZ_NIDE01000004.1"/>
</dbReference>
<dbReference type="Pfam" id="PF00400">
    <property type="entry name" value="WD40"/>
    <property type="match status" value="4"/>
</dbReference>